<gene>
    <name evidence="2" type="ORF">CLH61_13155</name>
</gene>
<dbReference type="RefSeq" id="WP_099615203.1">
    <property type="nucleotide sequence ID" value="NZ_KZ319372.1"/>
</dbReference>
<feature type="signal peptide" evidence="1">
    <location>
        <begin position="1"/>
        <end position="28"/>
    </location>
</feature>
<evidence type="ECO:0000313" key="3">
    <source>
        <dbReference type="Proteomes" id="UP000231409"/>
    </source>
</evidence>
<evidence type="ECO:0000313" key="2">
    <source>
        <dbReference type="EMBL" id="PHQ14701.1"/>
    </source>
</evidence>
<organism evidence="2 3">
    <name type="scientific">Marinobacter profundi</name>
    <dbReference type="NCBI Taxonomy" id="2666256"/>
    <lineage>
        <taxon>Bacteria</taxon>
        <taxon>Pseudomonadati</taxon>
        <taxon>Pseudomonadota</taxon>
        <taxon>Gammaproteobacteria</taxon>
        <taxon>Pseudomonadales</taxon>
        <taxon>Marinobacteraceae</taxon>
        <taxon>Marinobacter</taxon>
    </lineage>
</organism>
<protein>
    <submittedName>
        <fullName evidence="2">Uncharacterized protein</fullName>
    </submittedName>
</protein>
<proteinExistence type="predicted"/>
<dbReference type="AlphaFoldDB" id="A0A2G1UJN0"/>
<sequence length="182" mass="19044">MIEVLNKMAGRISGVLVLLVFVVTAAHASDDLDVTMRMVTDDAELTESVVREIELPQPVITDRFEMPGLRDSIDVLDSTRELSDAVSEQTSDIQDLVDDDLLNTEDILEGPGDILDGTLDGTGDLLDGTGDVLDGVLGDNGGLLDGTGDVLDGTLDGAGNLLDATGDTLEQTTDTLLNGSGN</sequence>
<comment type="caution">
    <text evidence="2">The sequence shown here is derived from an EMBL/GenBank/DDBJ whole genome shotgun (WGS) entry which is preliminary data.</text>
</comment>
<evidence type="ECO:0000256" key="1">
    <source>
        <dbReference type="SAM" id="SignalP"/>
    </source>
</evidence>
<keyword evidence="1" id="KW-0732">Signal</keyword>
<feature type="chain" id="PRO_5013908075" evidence="1">
    <location>
        <begin position="29"/>
        <end position="182"/>
    </location>
</feature>
<name>A0A2G1UJN0_9GAMM</name>
<reference evidence="2 3" key="1">
    <citation type="submission" date="2017-09" db="EMBL/GenBank/DDBJ databases">
        <title>The draft genome sequences of Marinobacter sp. PWS21.</title>
        <authorList>
            <person name="Cao J."/>
        </authorList>
    </citation>
    <scope>NUCLEOTIDE SEQUENCE [LARGE SCALE GENOMIC DNA]</scope>
    <source>
        <strain evidence="2 3">PWS21</strain>
    </source>
</reference>
<keyword evidence="3" id="KW-1185">Reference proteome</keyword>
<dbReference type="Proteomes" id="UP000231409">
    <property type="component" value="Unassembled WGS sequence"/>
</dbReference>
<accession>A0A2G1UJN0</accession>
<dbReference type="EMBL" id="NTFH01000009">
    <property type="protein sequence ID" value="PHQ14701.1"/>
    <property type="molecule type" value="Genomic_DNA"/>
</dbReference>